<comment type="caution">
    <text evidence="8">The sequence shown here is derived from an EMBL/GenBank/DDBJ whole genome shotgun (WGS) entry which is preliminary data.</text>
</comment>
<evidence type="ECO:0000256" key="4">
    <source>
        <dbReference type="ARBA" id="ARBA00023136"/>
    </source>
</evidence>
<dbReference type="Pfam" id="PF20684">
    <property type="entry name" value="Fung_rhodopsin"/>
    <property type="match status" value="1"/>
</dbReference>
<keyword evidence="2 6" id="KW-0812">Transmembrane</keyword>
<evidence type="ECO:0000256" key="6">
    <source>
        <dbReference type="SAM" id="Phobius"/>
    </source>
</evidence>
<evidence type="ECO:0000256" key="3">
    <source>
        <dbReference type="ARBA" id="ARBA00022989"/>
    </source>
</evidence>
<feature type="transmembrane region" description="Helical" evidence="6">
    <location>
        <begin position="51"/>
        <end position="72"/>
    </location>
</feature>
<comment type="similarity">
    <text evidence="5">Belongs to the SAT4 family.</text>
</comment>
<sequence length="373" mass="41593">MTQFSSLNVPHLTVEYRQRTIRATSACLTLAIIAVVLRFKARKMARSGIWYDDWLALTALVSVGVFVSLILVDLPDSAALRGELIPESTVLANAKTVYIAELFYYTVQCSLKYSILAFYWRIFSFSSIRIPIYFVTFSVTAWYIASFLVTALQCLPVAALWTPSLTPTAKCVKLRPFFFGTSIPNILTDLFLLVLPIPYVWRLKITLVQKLFVIGFFLLGGFVLIASIFRLYLLLKLDLKSFYVNWTVQDCVVLSAIENCLGVVCICLPSLRPIVMLLPCSSLLTRVSGSYPASTPNDVSNPSRRLASRLGRRGIRRREDQPDEFELLDGAGGGCWVETGLRAEERSDITTEVEGIAVETRIHVSSSNVKGSG</sequence>
<dbReference type="EMBL" id="JAGTJR010000001">
    <property type="protein sequence ID" value="KAH7065625.1"/>
    <property type="molecule type" value="Genomic_DNA"/>
</dbReference>
<dbReference type="Proteomes" id="UP000774617">
    <property type="component" value="Unassembled WGS sequence"/>
</dbReference>
<dbReference type="InterPro" id="IPR052337">
    <property type="entry name" value="SAT4-like"/>
</dbReference>
<protein>
    <recommendedName>
        <fullName evidence="7">Rhodopsin domain-containing protein</fullName>
    </recommendedName>
</protein>
<proteinExistence type="inferred from homology"/>
<organism evidence="8 9">
    <name type="scientific">Macrophomina phaseolina</name>
    <dbReference type="NCBI Taxonomy" id="35725"/>
    <lineage>
        <taxon>Eukaryota</taxon>
        <taxon>Fungi</taxon>
        <taxon>Dikarya</taxon>
        <taxon>Ascomycota</taxon>
        <taxon>Pezizomycotina</taxon>
        <taxon>Dothideomycetes</taxon>
        <taxon>Dothideomycetes incertae sedis</taxon>
        <taxon>Botryosphaeriales</taxon>
        <taxon>Botryosphaeriaceae</taxon>
        <taxon>Macrophomina</taxon>
    </lineage>
</organism>
<evidence type="ECO:0000259" key="7">
    <source>
        <dbReference type="Pfam" id="PF20684"/>
    </source>
</evidence>
<comment type="subcellular location">
    <subcellularLocation>
        <location evidence="1">Membrane</location>
        <topology evidence="1">Multi-pass membrane protein</topology>
    </subcellularLocation>
</comment>
<accession>A0ABQ8GWJ4</accession>
<evidence type="ECO:0000313" key="8">
    <source>
        <dbReference type="EMBL" id="KAH7065625.1"/>
    </source>
</evidence>
<feature type="transmembrane region" description="Helical" evidence="6">
    <location>
        <begin position="102"/>
        <end position="120"/>
    </location>
</feature>
<gene>
    <name evidence="8" type="ORF">B0J12DRAFT_561216</name>
</gene>
<feature type="transmembrane region" description="Helical" evidence="6">
    <location>
        <begin position="178"/>
        <end position="199"/>
    </location>
</feature>
<feature type="transmembrane region" description="Helical" evidence="6">
    <location>
        <begin position="211"/>
        <end position="232"/>
    </location>
</feature>
<dbReference type="InterPro" id="IPR049326">
    <property type="entry name" value="Rhodopsin_dom_fungi"/>
</dbReference>
<feature type="transmembrane region" description="Helical" evidence="6">
    <location>
        <begin position="20"/>
        <end position="39"/>
    </location>
</feature>
<evidence type="ECO:0000313" key="9">
    <source>
        <dbReference type="Proteomes" id="UP000774617"/>
    </source>
</evidence>
<evidence type="ECO:0000256" key="1">
    <source>
        <dbReference type="ARBA" id="ARBA00004141"/>
    </source>
</evidence>
<keyword evidence="3 6" id="KW-1133">Transmembrane helix</keyword>
<reference evidence="8 9" key="1">
    <citation type="journal article" date="2021" name="Nat. Commun.">
        <title>Genetic determinants of endophytism in the Arabidopsis root mycobiome.</title>
        <authorList>
            <person name="Mesny F."/>
            <person name="Miyauchi S."/>
            <person name="Thiergart T."/>
            <person name="Pickel B."/>
            <person name="Atanasova L."/>
            <person name="Karlsson M."/>
            <person name="Huettel B."/>
            <person name="Barry K.W."/>
            <person name="Haridas S."/>
            <person name="Chen C."/>
            <person name="Bauer D."/>
            <person name="Andreopoulos W."/>
            <person name="Pangilinan J."/>
            <person name="LaButti K."/>
            <person name="Riley R."/>
            <person name="Lipzen A."/>
            <person name="Clum A."/>
            <person name="Drula E."/>
            <person name="Henrissat B."/>
            <person name="Kohler A."/>
            <person name="Grigoriev I.V."/>
            <person name="Martin F.M."/>
            <person name="Hacquard S."/>
        </authorList>
    </citation>
    <scope>NUCLEOTIDE SEQUENCE [LARGE SCALE GENOMIC DNA]</scope>
    <source>
        <strain evidence="8 9">MPI-SDFR-AT-0080</strain>
    </source>
</reference>
<dbReference type="PANTHER" id="PTHR33048">
    <property type="entry name" value="PTH11-LIKE INTEGRAL MEMBRANE PROTEIN (AFU_ORTHOLOGUE AFUA_5G11245)"/>
    <property type="match status" value="1"/>
</dbReference>
<keyword evidence="9" id="KW-1185">Reference proteome</keyword>
<evidence type="ECO:0000256" key="2">
    <source>
        <dbReference type="ARBA" id="ARBA00022692"/>
    </source>
</evidence>
<keyword evidence="4 6" id="KW-0472">Membrane</keyword>
<evidence type="ECO:0000256" key="5">
    <source>
        <dbReference type="ARBA" id="ARBA00038359"/>
    </source>
</evidence>
<feature type="domain" description="Rhodopsin" evidence="7">
    <location>
        <begin position="37"/>
        <end position="275"/>
    </location>
</feature>
<dbReference type="PANTHER" id="PTHR33048:SF47">
    <property type="entry name" value="INTEGRAL MEMBRANE PROTEIN-RELATED"/>
    <property type="match status" value="1"/>
</dbReference>
<feature type="transmembrane region" description="Helical" evidence="6">
    <location>
        <begin position="132"/>
        <end position="158"/>
    </location>
</feature>
<name>A0ABQ8GWJ4_9PEZI</name>